<accession>A0A927ATL1</accession>
<reference evidence="2" key="1">
    <citation type="submission" date="2020-09" db="EMBL/GenBank/DDBJ databases">
        <authorList>
            <person name="Kim M.K."/>
        </authorList>
    </citation>
    <scope>NUCLEOTIDE SEQUENCE</scope>
    <source>
        <strain evidence="2">BT702</strain>
    </source>
</reference>
<protein>
    <submittedName>
        <fullName evidence="2">Uncharacterized protein</fullName>
    </submittedName>
</protein>
<keyword evidence="3" id="KW-1185">Reference proteome</keyword>
<comment type="caution">
    <text evidence="2">The sequence shown here is derived from an EMBL/GenBank/DDBJ whole genome shotgun (WGS) entry which is preliminary data.</text>
</comment>
<dbReference type="EMBL" id="JACWZY010000005">
    <property type="protein sequence ID" value="MBD2700512.1"/>
    <property type="molecule type" value="Genomic_DNA"/>
</dbReference>
<keyword evidence="1" id="KW-0812">Transmembrane</keyword>
<name>A0A927ATL1_9BACT</name>
<dbReference type="RefSeq" id="WP_190886377.1">
    <property type="nucleotide sequence ID" value="NZ_JACWZY010000005.1"/>
</dbReference>
<sequence>MEPRKAIRFDLFGSSSTMPYEGEITGNRFSISRIIGYRNSFLPQISGVIQADVQGTIVRVKMGLHPLVIAFLCAWVGFAGMLLPVSIASLFGSRNQFEKMDLLPLGMLVFVYALTMGGFKFESSRSRNDLLELFEAEIITKETI</sequence>
<feature type="transmembrane region" description="Helical" evidence="1">
    <location>
        <begin position="102"/>
        <end position="121"/>
    </location>
</feature>
<dbReference type="AlphaFoldDB" id="A0A927ATL1"/>
<evidence type="ECO:0000256" key="1">
    <source>
        <dbReference type="SAM" id="Phobius"/>
    </source>
</evidence>
<keyword evidence="1" id="KW-1133">Transmembrane helix</keyword>
<dbReference type="Proteomes" id="UP000598820">
    <property type="component" value="Unassembled WGS sequence"/>
</dbReference>
<evidence type="ECO:0000313" key="3">
    <source>
        <dbReference type="Proteomes" id="UP000598820"/>
    </source>
</evidence>
<keyword evidence="1" id="KW-0472">Membrane</keyword>
<feature type="transmembrane region" description="Helical" evidence="1">
    <location>
        <begin position="67"/>
        <end position="90"/>
    </location>
</feature>
<organism evidence="2 3">
    <name type="scientific">Spirosoma profusum</name>
    <dbReference type="NCBI Taxonomy" id="2771354"/>
    <lineage>
        <taxon>Bacteria</taxon>
        <taxon>Pseudomonadati</taxon>
        <taxon>Bacteroidota</taxon>
        <taxon>Cytophagia</taxon>
        <taxon>Cytophagales</taxon>
        <taxon>Cytophagaceae</taxon>
        <taxon>Spirosoma</taxon>
    </lineage>
</organism>
<gene>
    <name evidence="2" type="ORF">IC229_07695</name>
</gene>
<evidence type="ECO:0000313" key="2">
    <source>
        <dbReference type="EMBL" id="MBD2700512.1"/>
    </source>
</evidence>
<proteinExistence type="predicted"/>